<proteinExistence type="predicted"/>
<dbReference type="AlphaFoldDB" id="A0A1W6MLB0"/>
<feature type="signal peptide" evidence="1">
    <location>
        <begin position="1"/>
        <end position="21"/>
    </location>
</feature>
<sequence>MKNFKYYFSLLVLPLFLACNTDDDNNSEPEPEPIVANARVLYRGFCGAGHYYVEMNDVPLDSLPNGQRYPFYTFLDWPEEFWIDDLEVFVDYRNKLSGEERACPAVGPQPHRFVAREVLLPTATE</sequence>
<dbReference type="EMBL" id="CP019344">
    <property type="protein sequence ID" value="ARN78383.1"/>
    <property type="molecule type" value="Genomic_DNA"/>
</dbReference>
<name>A0A1W6MLB0_9FLAO</name>
<gene>
    <name evidence="2" type="ORF">BST97_10510</name>
</gene>
<dbReference type="STRING" id="331648.BST97_10510"/>
<evidence type="ECO:0000256" key="1">
    <source>
        <dbReference type="SAM" id="SignalP"/>
    </source>
</evidence>
<keyword evidence="1" id="KW-0732">Signal</keyword>
<organism evidence="2 3">
    <name type="scientific">Nonlabens spongiae</name>
    <dbReference type="NCBI Taxonomy" id="331648"/>
    <lineage>
        <taxon>Bacteria</taxon>
        <taxon>Pseudomonadati</taxon>
        <taxon>Bacteroidota</taxon>
        <taxon>Flavobacteriia</taxon>
        <taxon>Flavobacteriales</taxon>
        <taxon>Flavobacteriaceae</taxon>
        <taxon>Nonlabens</taxon>
    </lineage>
</organism>
<evidence type="ECO:0000313" key="2">
    <source>
        <dbReference type="EMBL" id="ARN78383.1"/>
    </source>
</evidence>
<evidence type="ECO:0000313" key="3">
    <source>
        <dbReference type="Proteomes" id="UP000193431"/>
    </source>
</evidence>
<dbReference type="RefSeq" id="WP_085767187.1">
    <property type="nucleotide sequence ID" value="NZ_CP019344.1"/>
</dbReference>
<protein>
    <submittedName>
        <fullName evidence="2">Uncharacterized protein</fullName>
    </submittedName>
</protein>
<dbReference type="Proteomes" id="UP000193431">
    <property type="component" value="Chromosome"/>
</dbReference>
<reference evidence="2 3" key="1">
    <citation type="submission" date="2016-11" db="EMBL/GenBank/DDBJ databases">
        <title>Trade-off between light-utilization and light-protection in marine flavobacteria.</title>
        <authorList>
            <person name="Kumagai Y."/>
        </authorList>
    </citation>
    <scope>NUCLEOTIDE SEQUENCE [LARGE SCALE GENOMIC DNA]</scope>
    <source>
        <strain evidence="2 3">JCM 13191</strain>
    </source>
</reference>
<accession>A0A1W6MLB0</accession>
<feature type="chain" id="PRO_5012145213" evidence="1">
    <location>
        <begin position="22"/>
        <end position="125"/>
    </location>
</feature>
<keyword evidence="3" id="KW-1185">Reference proteome</keyword>
<dbReference type="PROSITE" id="PS51257">
    <property type="entry name" value="PROKAR_LIPOPROTEIN"/>
    <property type="match status" value="1"/>
</dbReference>